<protein>
    <submittedName>
        <fullName evidence="2">Uncharacterized protein</fullName>
    </submittedName>
</protein>
<evidence type="ECO:0000313" key="3">
    <source>
        <dbReference type="Proteomes" id="UP001596405"/>
    </source>
</evidence>
<evidence type="ECO:0000256" key="1">
    <source>
        <dbReference type="SAM" id="SignalP"/>
    </source>
</evidence>
<feature type="signal peptide" evidence="1">
    <location>
        <begin position="1"/>
        <end position="24"/>
    </location>
</feature>
<proteinExistence type="predicted"/>
<accession>A0ABW2DSN2</accession>
<dbReference type="Proteomes" id="UP001596405">
    <property type="component" value="Unassembled WGS sequence"/>
</dbReference>
<comment type="caution">
    <text evidence="2">The sequence shown here is derived from an EMBL/GenBank/DDBJ whole genome shotgun (WGS) entry which is preliminary data.</text>
</comment>
<dbReference type="EMBL" id="JBHSYQ010000016">
    <property type="protein sequence ID" value="MFC6999674.1"/>
    <property type="molecule type" value="Genomic_DNA"/>
</dbReference>
<gene>
    <name evidence="2" type="ORF">ACFQHR_18710</name>
</gene>
<keyword evidence="3" id="KW-1185">Reference proteome</keyword>
<feature type="chain" id="PRO_5045378676" evidence="1">
    <location>
        <begin position="25"/>
        <end position="256"/>
    </location>
</feature>
<evidence type="ECO:0000313" key="2">
    <source>
        <dbReference type="EMBL" id="MFC6999674.1"/>
    </source>
</evidence>
<organism evidence="2 3">
    <name type="scientific">Rufibacter roseus</name>
    <dbReference type="NCBI Taxonomy" id="1567108"/>
    <lineage>
        <taxon>Bacteria</taxon>
        <taxon>Pseudomonadati</taxon>
        <taxon>Bacteroidota</taxon>
        <taxon>Cytophagia</taxon>
        <taxon>Cytophagales</taxon>
        <taxon>Hymenobacteraceae</taxon>
        <taxon>Rufibacter</taxon>
    </lineage>
</organism>
<dbReference type="RefSeq" id="WP_066620916.1">
    <property type="nucleotide sequence ID" value="NZ_JBHSYQ010000016.1"/>
</dbReference>
<name>A0ABW2DSN2_9BACT</name>
<keyword evidence="1" id="KW-0732">Signal</keyword>
<sequence length="256" mass="28444">MKVPVAKLGLSCVLAIGFSSFSFAQTNAPAVDGSAGQMTVTYLQSLGNYHSPGVQGFDNRYQGMNGHPYFVDVWLPGKLEVQIGNTQKTQPFTGLKLKYDVYSNQLGAIIPATKDTLLLSTDVVKSFQMELPGYDQMVEFRKYPQAAALDPKLANTFFAILHQGNATLLKGAGKLKIDANYKGAYSANQPFDQLVDQVHYFVLNNGQMQKVKLNRKSILNALVDQEEKLKDYLKKEKLSLNTEQELIKVIAYYNSL</sequence>
<reference evidence="3" key="1">
    <citation type="journal article" date="2019" name="Int. J. Syst. Evol. Microbiol.">
        <title>The Global Catalogue of Microorganisms (GCM) 10K type strain sequencing project: providing services to taxonomists for standard genome sequencing and annotation.</title>
        <authorList>
            <consortium name="The Broad Institute Genomics Platform"/>
            <consortium name="The Broad Institute Genome Sequencing Center for Infectious Disease"/>
            <person name="Wu L."/>
            <person name="Ma J."/>
        </authorList>
    </citation>
    <scope>NUCLEOTIDE SEQUENCE [LARGE SCALE GENOMIC DNA]</scope>
    <source>
        <strain evidence="3">CGMCC 4.7393</strain>
    </source>
</reference>